<name>A0A9P4JCF4_9PLEO</name>
<comment type="caution">
    <text evidence="1">The sequence shown here is derived from an EMBL/GenBank/DDBJ whole genome shotgun (WGS) entry which is preliminary data.</text>
</comment>
<proteinExistence type="predicted"/>
<keyword evidence="2" id="KW-1185">Reference proteome</keyword>
<protein>
    <submittedName>
        <fullName evidence="1">Uncharacterized protein</fullName>
    </submittedName>
</protein>
<dbReference type="AlphaFoldDB" id="A0A9P4JCF4"/>
<organism evidence="1 2">
    <name type="scientific">Delitschia confertaspora ATCC 74209</name>
    <dbReference type="NCBI Taxonomy" id="1513339"/>
    <lineage>
        <taxon>Eukaryota</taxon>
        <taxon>Fungi</taxon>
        <taxon>Dikarya</taxon>
        <taxon>Ascomycota</taxon>
        <taxon>Pezizomycotina</taxon>
        <taxon>Dothideomycetes</taxon>
        <taxon>Pleosporomycetidae</taxon>
        <taxon>Pleosporales</taxon>
        <taxon>Delitschiaceae</taxon>
        <taxon>Delitschia</taxon>
    </lineage>
</organism>
<accession>A0A9P4JCF4</accession>
<dbReference type="Proteomes" id="UP000799536">
    <property type="component" value="Unassembled WGS sequence"/>
</dbReference>
<dbReference type="EMBL" id="ML994356">
    <property type="protein sequence ID" value="KAF2196605.1"/>
    <property type="molecule type" value="Genomic_DNA"/>
</dbReference>
<evidence type="ECO:0000313" key="2">
    <source>
        <dbReference type="Proteomes" id="UP000799536"/>
    </source>
</evidence>
<gene>
    <name evidence="1" type="ORF">GQ43DRAFT_250270</name>
</gene>
<evidence type="ECO:0000313" key="1">
    <source>
        <dbReference type="EMBL" id="KAF2196605.1"/>
    </source>
</evidence>
<reference evidence="1" key="1">
    <citation type="journal article" date="2020" name="Stud. Mycol.">
        <title>101 Dothideomycetes genomes: a test case for predicting lifestyles and emergence of pathogens.</title>
        <authorList>
            <person name="Haridas S."/>
            <person name="Albert R."/>
            <person name="Binder M."/>
            <person name="Bloem J."/>
            <person name="Labutti K."/>
            <person name="Salamov A."/>
            <person name="Andreopoulos B."/>
            <person name="Baker S."/>
            <person name="Barry K."/>
            <person name="Bills G."/>
            <person name="Bluhm B."/>
            <person name="Cannon C."/>
            <person name="Castanera R."/>
            <person name="Culley D."/>
            <person name="Daum C."/>
            <person name="Ezra D."/>
            <person name="Gonzalez J."/>
            <person name="Henrissat B."/>
            <person name="Kuo A."/>
            <person name="Liang C."/>
            <person name="Lipzen A."/>
            <person name="Lutzoni F."/>
            <person name="Magnuson J."/>
            <person name="Mondo S."/>
            <person name="Nolan M."/>
            <person name="Ohm R."/>
            <person name="Pangilinan J."/>
            <person name="Park H.-J."/>
            <person name="Ramirez L."/>
            <person name="Alfaro M."/>
            <person name="Sun H."/>
            <person name="Tritt A."/>
            <person name="Yoshinaga Y."/>
            <person name="Zwiers L.-H."/>
            <person name="Turgeon B."/>
            <person name="Goodwin S."/>
            <person name="Spatafora J."/>
            <person name="Crous P."/>
            <person name="Grigoriev I."/>
        </authorList>
    </citation>
    <scope>NUCLEOTIDE SEQUENCE</scope>
    <source>
        <strain evidence="1">ATCC 74209</strain>
    </source>
</reference>
<sequence>MVSDNVAEWLRRLTRMYSYHLSISNFFGSTGSSPVVVVNLFCLIWRGAVWLKLFCCKGKPGLFLVQRR</sequence>